<dbReference type="AlphaFoldDB" id="A0A7T8H0M5"/>
<gene>
    <name evidence="1" type="ORF">FKW44_015070</name>
</gene>
<keyword evidence="2" id="KW-1185">Reference proteome</keyword>
<evidence type="ECO:0000313" key="2">
    <source>
        <dbReference type="Proteomes" id="UP000595437"/>
    </source>
</evidence>
<protein>
    <submittedName>
        <fullName evidence="1">LOC100902024</fullName>
    </submittedName>
</protein>
<proteinExistence type="predicted"/>
<sequence>MEKESKVNMNMVKEWLKDQRHLWALDGRFKDRPFLLDLLDIHAVNNKNIQQAVTGTLFKVFGEDFGYNSLHLLVTDGATYCLKAG</sequence>
<evidence type="ECO:0000313" key="1">
    <source>
        <dbReference type="EMBL" id="QQP40875.1"/>
    </source>
</evidence>
<reference evidence="2" key="1">
    <citation type="submission" date="2021-01" db="EMBL/GenBank/DDBJ databases">
        <title>Caligus Genome Assembly.</title>
        <authorList>
            <person name="Gallardo-Escarate C."/>
        </authorList>
    </citation>
    <scope>NUCLEOTIDE SEQUENCE [LARGE SCALE GENOMIC DNA]</scope>
</reference>
<name>A0A7T8H0M5_CALRO</name>
<accession>A0A7T8H0M5</accession>
<organism evidence="1 2">
    <name type="scientific">Caligus rogercresseyi</name>
    <name type="common">Sea louse</name>
    <dbReference type="NCBI Taxonomy" id="217165"/>
    <lineage>
        <taxon>Eukaryota</taxon>
        <taxon>Metazoa</taxon>
        <taxon>Ecdysozoa</taxon>
        <taxon>Arthropoda</taxon>
        <taxon>Crustacea</taxon>
        <taxon>Multicrustacea</taxon>
        <taxon>Hexanauplia</taxon>
        <taxon>Copepoda</taxon>
        <taxon>Siphonostomatoida</taxon>
        <taxon>Caligidae</taxon>
        <taxon>Caligus</taxon>
    </lineage>
</organism>
<dbReference type="EMBL" id="CP045899">
    <property type="protein sequence ID" value="QQP40875.1"/>
    <property type="molecule type" value="Genomic_DNA"/>
</dbReference>
<dbReference type="Proteomes" id="UP000595437">
    <property type="component" value="Chromosome 10"/>
</dbReference>